<dbReference type="Pfam" id="PF02668">
    <property type="entry name" value="TauD"/>
    <property type="match status" value="1"/>
</dbReference>
<evidence type="ECO:0000256" key="8">
    <source>
        <dbReference type="ARBA" id="ARBA00022964"/>
    </source>
</evidence>
<dbReference type="InParanoid" id="A0A1E1K7N5"/>
<evidence type="ECO:0000256" key="16">
    <source>
        <dbReference type="ARBA" id="ARBA00071191"/>
    </source>
</evidence>
<feature type="domain" description="TauD/TfdA-like" evidence="18">
    <location>
        <begin position="206"/>
        <end position="465"/>
    </location>
</feature>
<evidence type="ECO:0000256" key="10">
    <source>
        <dbReference type="ARBA" id="ARBA00023004"/>
    </source>
</evidence>
<organism evidence="20 21">
    <name type="scientific">Rhynchosporium graminicola</name>
    <dbReference type="NCBI Taxonomy" id="2792576"/>
    <lineage>
        <taxon>Eukaryota</taxon>
        <taxon>Fungi</taxon>
        <taxon>Dikarya</taxon>
        <taxon>Ascomycota</taxon>
        <taxon>Pezizomycotina</taxon>
        <taxon>Leotiomycetes</taxon>
        <taxon>Helotiales</taxon>
        <taxon>Ploettnerulaceae</taxon>
        <taxon>Rhynchosporium</taxon>
    </lineage>
</organism>
<comment type="function">
    <text evidence="14">Converts trimethyllysine (TML) into hydroxytrimethyllysine (HTML).</text>
</comment>
<dbReference type="InterPro" id="IPR012776">
    <property type="entry name" value="Trimethyllysine_dOase"/>
</dbReference>
<evidence type="ECO:0000256" key="1">
    <source>
        <dbReference type="ARBA" id="ARBA00001954"/>
    </source>
</evidence>
<keyword evidence="8 20" id="KW-0223">Dioxygenase</keyword>
<name>A0A1E1K7N5_9HELO</name>
<keyword evidence="9" id="KW-0560">Oxidoreductase</keyword>
<evidence type="ECO:0000313" key="20">
    <source>
        <dbReference type="EMBL" id="CZS93991.1"/>
    </source>
</evidence>
<comment type="pathway">
    <text evidence="3">Amine and polyamine biosynthesis; carnitine biosynthesis.</text>
</comment>
<dbReference type="InterPro" id="IPR042098">
    <property type="entry name" value="TauD-like_sf"/>
</dbReference>
<evidence type="ECO:0000256" key="2">
    <source>
        <dbReference type="ARBA" id="ARBA00001961"/>
    </source>
</evidence>
<dbReference type="InterPro" id="IPR050411">
    <property type="entry name" value="AlphaKG_dependent_hydroxylases"/>
</dbReference>
<feature type="region of interest" description="Disordered" evidence="17">
    <location>
        <begin position="1"/>
        <end position="23"/>
    </location>
</feature>
<dbReference type="EMBL" id="FJUW01000007">
    <property type="protein sequence ID" value="CZS93991.1"/>
    <property type="molecule type" value="Genomic_DNA"/>
</dbReference>
<dbReference type="GO" id="GO:0005739">
    <property type="term" value="C:mitochondrion"/>
    <property type="evidence" value="ECO:0007669"/>
    <property type="project" value="TreeGrafter"/>
</dbReference>
<keyword evidence="10" id="KW-0408">Iron</keyword>
<dbReference type="NCBIfam" id="TIGR02410">
    <property type="entry name" value="carnitine_TMLD"/>
    <property type="match status" value="1"/>
</dbReference>
<proteinExistence type="inferred from homology"/>
<dbReference type="InterPro" id="IPR003819">
    <property type="entry name" value="TauD/TfdA-like"/>
</dbReference>
<dbReference type="PANTHER" id="PTHR10696">
    <property type="entry name" value="GAMMA-BUTYROBETAINE HYDROXYLASE-RELATED"/>
    <property type="match status" value="1"/>
</dbReference>
<comment type="cofactor">
    <cofactor evidence="1">
        <name>Fe(2+)</name>
        <dbReference type="ChEBI" id="CHEBI:29033"/>
    </cofactor>
</comment>
<dbReference type="GO" id="GO:0045329">
    <property type="term" value="P:carnitine biosynthetic process"/>
    <property type="evidence" value="ECO:0007669"/>
    <property type="project" value="UniProtKB-UniPathway"/>
</dbReference>
<keyword evidence="7" id="KW-0124">Carnitine biosynthesis</keyword>
<evidence type="ECO:0000259" key="19">
    <source>
        <dbReference type="Pfam" id="PF06155"/>
    </source>
</evidence>
<evidence type="ECO:0000256" key="13">
    <source>
        <dbReference type="ARBA" id="ARBA00032283"/>
    </source>
</evidence>
<feature type="domain" description="Gamma-butyrobetaine hydroxylase-like N-terminal" evidence="19">
    <location>
        <begin position="98"/>
        <end position="169"/>
    </location>
</feature>
<evidence type="ECO:0000256" key="9">
    <source>
        <dbReference type="ARBA" id="ARBA00023002"/>
    </source>
</evidence>
<dbReference type="FunFam" id="3.30.2020.30:FF:000002">
    <property type="entry name" value="Putative gamma-butyrobetaine dioxygenase"/>
    <property type="match status" value="1"/>
</dbReference>
<evidence type="ECO:0000256" key="7">
    <source>
        <dbReference type="ARBA" id="ARBA00022873"/>
    </source>
</evidence>
<dbReference type="Proteomes" id="UP000178129">
    <property type="component" value="Unassembled WGS sequence"/>
</dbReference>
<protein>
    <recommendedName>
        <fullName evidence="16">Trimethyllysine dioxygenase</fullName>
        <ecNumber evidence="5">1.14.11.8</ecNumber>
    </recommendedName>
    <alternativeName>
        <fullName evidence="12">Epsilon-trimethyllysine 2-oxoglutarate dioxygenase</fullName>
    </alternativeName>
    <alternativeName>
        <fullName evidence="11">TML hydroxylase</fullName>
    </alternativeName>
    <alternativeName>
        <fullName evidence="13">TML-alpha-ketoglutarate dioxygenase</fullName>
    </alternativeName>
</protein>
<keyword evidence="6" id="KW-0479">Metal-binding</keyword>
<evidence type="ECO:0000256" key="17">
    <source>
        <dbReference type="SAM" id="MobiDB-lite"/>
    </source>
</evidence>
<comment type="caution">
    <text evidence="20">The sequence shown here is derived from an EMBL/GenBank/DDBJ whole genome shotgun (WGS) entry which is preliminary data.</text>
</comment>
<reference evidence="21" key="1">
    <citation type="submission" date="2016-03" db="EMBL/GenBank/DDBJ databases">
        <authorList>
            <person name="Ploux O."/>
        </authorList>
    </citation>
    <scope>NUCLEOTIDE SEQUENCE [LARGE SCALE GENOMIC DNA]</scope>
    <source>
        <strain evidence="21">UK7</strain>
    </source>
</reference>
<dbReference type="EC" id="1.14.11.8" evidence="5"/>
<keyword evidence="21" id="KW-1185">Reference proteome</keyword>
<dbReference type="CDD" id="cd00250">
    <property type="entry name" value="CAS_like"/>
    <property type="match status" value="1"/>
</dbReference>
<evidence type="ECO:0000256" key="11">
    <source>
        <dbReference type="ARBA" id="ARBA00030363"/>
    </source>
</evidence>
<dbReference type="AlphaFoldDB" id="A0A1E1K7N5"/>
<dbReference type="GO" id="GO:0005506">
    <property type="term" value="F:iron ion binding"/>
    <property type="evidence" value="ECO:0007669"/>
    <property type="project" value="InterPro"/>
</dbReference>
<evidence type="ECO:0000256" key="14">
    <source>
        <dbReference type="ARBA" id="ARBA00046008"/>
    </source>
</evidence>
<comment type="catalytic activity">
    <reaction evidence="15">
        <text>N(6),N(6),N(6)-trimethyl-L-lysine + 2-oxoglutarate + O2 = (3S)-3-hydroxy-N(6),N(6),N(6)-trimethyl-L-lysine + succinate + CO2</text>
        <dbReference type="Rhea" id="RHEA:14181"/>
        <dbReference type="ChEBI" id="CHEBI:15379"/>
        <dbReference type="ChEBI" id="CHEBI:16526"/>
        <dbReference type="ChEBI" id="CHEBI:16810"/>
        <dbReference type="ChEBI" id="CHEBI:30031"/>
        <dbReference type="ChEBI" id="CHEBI:58100"/>
        <dbReference type="ChEBI" id="CHEBI:141499"/>
        <dbReference type="EC" id="1.14.11.8"/>
    </reaction>
</comment>
<feature type="compositionally biased region" description="Polar residues" evidence="17">
    <location>
        <begin position="10"/>
        <end position="23"/>
    </location>
</feature>
<evidence type="ECO:0000256" key="6">
    <source>
        <dbReference type="ARBA" id="ARBA00022723"/>
    </source>
</evidence>
<evidence type="ECO:0000256" key="5">
    <source>
        <dbReference type="ARBA" id="ARBA00012267"/>
    </source>
</evidence>
<evidence type="ECO:0000256" key="12">
    <source>
        <dbReference type="ARBA" id="ARBA00031778"/>
    </source>
</evidence>
<accession>A0A1E1K7N5</accession>
<dbReference type="GO" id="GO:0050353">
    <property type="term" value="F:trimethyllysine dioxygenase activity"/>
    <property type="evidence" value="ECO:0007669"/>
    <property type="project" value="UniProtKB-EC"/>
</dbReference>
<gene>
    <name evidence="20" type="ORF">RCO7_08107</name>
</gene>
<dbReference type="FunFam" id="3.60.130.10:FF:000001">
    <property type="entry name" value="Trimethyllysine dioxygenase, mitochondrial"/>
    <property type="match status" value="1"/>
</dbReference>
<dbReference type="SUPFAM" id="SSF51197">
    <property type="entry name" value="Clavaminate synthase-like"/>
    <property type="match status" value="1"/>
</dbReference>
<dbReference type="STRING" id="914237.A0A1E1K7N5"/>
<evidence type="ECO:0000256" key="3">
    <source>
        <dbReference type="ARBA" id="ARBA00005022"/>
    </source>
</evidence>
<evidence type="ECO:0000259" key="18">
    <source>
        <dbReference type="Pfam" id="PF02668"/>
    </source>
</evidence>
<evidence type="ECO:0000313" key="21">
    <source>
        <dbReference type="Proteomes" id="UP000178129"/>
    </source>
</evidence>
<dbReference type="Pfam" id="PF06155">
    <property type="entry name" value="GBBH-like_N"/>
    <property type="match status" value="1"/>
</dbReference>
<comment type="cofactor">
    <cofactor evidence="2">
        <name>L-ascorbate</name>
        <dbReference type="ChEBI" id="CHEBI:38290"/>
    </cofactor>
</comment>
<evidence type="ECO:0000256" key="4">
    <source>
        <dbReference type="ARBA" id="ARBA00008654"/>
    </source>
</evidence>
<dbReference type="InterPro" id="IPR010376">
    <property type="entry name" value="GBBH-like_N"/>
</dbReference>
<dbReference type="PANTHER" id="PTHR10696:SF51">
    <property type="entry name" value="TRIMETHYLLYSINE DIOXYGENASE, MITOCHONDRIAL"/>
    <property type="match status" value="1"/>
</dbReference>
<dbReference type="InterPro" id="IPR038492">
    <property type="entry name" value="GBBH-like_N_sf"/>
</dbReference>
<comment type="similarity">
    <text evidence="4">Belongs to the gamma-BBH/TMLD family.</text>
</comment>
<dbReference type="Gene3D" id="3.30.2020.30">
    <property type="match status" value="1"/>
</dbReference>
<evidence type="ECO:0000256" key="15">
    <source>
        <dbReference type="ARBA" id="ARBA00049334"/>
    </source>
</evidence>
<dbReference type="Gene3D" id="3.60.130.10">
    <property type="entry name" value="Clavaminate synthase-like"/>
    <property type="match status" value="1"/>
</dbReference>
<sequence length="491" mass="55885">MNRETRRLIQTESTKPSTKNIPTTTTPIVLAQALAAKPKETSYSYEPRKTKSDIHSALNERYEVGGILRQGKDTLDRLDEKGLPTWGKWGIPLKLEAWTGSSISALPHFWLRDNCRCEKCVNQDTMQRAFDTFSIPQNIQPKEVRILKEGLQITWANDGHVSTYEWDWLVKHRKNTNIPMTAQEKKKAEEQHIYWDSSIASMPPSVHYDEIMADNTGVGKWTEQIRRFGFCYVEGCPVSPEKTQELLERISFIRVTHYGKLAHISSTTSLTQQGGFYDFTADLTMKDTAYTNLALPAHTDTTYFTDPAGLQMFHLLSHTSGSGGSSLLVDGFHAARTLLRESYSAYEILSKTPISWHASGNEGITITPAKKMPVLTFGDLREGEAPRLLQVRWNNDDRGVVALTEDGGMGAEKWYAAAAKWDEILKRKDMEYWAQLKPGRPLIFDNWRVLHGRSAFTGKRRICGGYINHDDYISRWRNTNYSRKEALAQIL</sequence>
<dbReference type="UniPathway" id="UPA00118"/>